<protein>
    <submittedName>
        <fullName evidence="1">Uncharacterized protein</fullName>
    </submittedName>
</protein>
<sequence>MRVCLSDPQPERRFLPTLLLVTFDRSVNIKETCWNLQNIRLRDCELAPGVNRDLARRVRNINGITQHKQVLRNDIKLSAKLIHSLDGRGRLWSQKARGDAVEVAAQNPHPEEHH</sequence>
<dbReference type="PANTHER" id="PTHR13165">
    <property type="entry name" value="ARSENITE-RESISTANCE PROTEIN 2"/>
    <property type="match status" value="1"/>
</dbReference>
<dbReference type="PANTHER" id="PTHR13165:SF0">
    <property type="entry name" value="SERRATE RNA EFFECTOR MOLECULE HOMOLOG"/>
    <property type="match status" value="1"/>
</dbReference>
<comment type="caution">
    <text evidence="1">The sequence shown here is derived from an EMBL/GenBank/DDBJ whole genome shotgun (WGS) entry which is preliminary data.</text>
</comment>
<dbReference type="InterPro" id="IPR039727">
    <property type="entry name" value="SE/Ars2"/>
</dbReference>
<accession>A0AAN8QUH5</accession>
<dbReference type="Proteomes" id="UP001356427">
    <property type="component" value="Unassembled WGS sequence"/>
</dbReference>
<reference evidence="1 2" key="1">
    <citation type="submission" date="2021-04" db="EMBL/GenBank/DDBJ databases">
        <authorList>
            <person name="De Guttry C."/>
            <person name="Zahm M."/>
            <person name="Klopp C."/>
            <person name="Cabau C."/>
            <person name="Louis A."/>
            <person name="Berthelot C."/>
            <person name="Parey E."/>
            <person name="Roest Crollius H."/>
            <person name="Montfort J."/>
            <person name="Robinson-Rechavi M."/>
            <person name="Bucao C."/>
            <person name="Bouchez O."/>
            <person name="Gislard M."/>
            <person name="Lluch J."/>
            <person name="Milhes M."/>
            <person name="Lampietro C."/>
            <person name="Lopez Roques C."/>
            <person name="Donnadieu C."/>
            <person name="Braasch I."/>
            <person name="Desvignes T."/>
            <person name="Postlethwait J."/>
            <person name="Bobe J."/>
            <person name="Wedekind C."/>
            <person name="Guiguen Y."/>
        </authorList>
    </citation>
    <scope>NUCLEOTIDE SEQUENCE [LARGE SCALE GENOMIC DNA]</scope>
    <source>
        <strain evidence="1">Cs_M1</strain>
        <tissue evidence="1">Blood</tissue>
    </source>
</reference>
<gene>
    <name evidence="1" type="ORF">J4Q44_G00124900</name>
</gene>
<dbReference type="GO" id="GO:0016604">
    <property type="term" value="C:nuclear body"/>
    <property type="evidence" value="ECO:0007669"/>
    <property type="project" value="TreeGrafter"/>
</dbReference>
<evidence type="ECO:0000313" key="1">
    <source>
        <dbReference type="EMBL" id="KAK6317090.1"/>
    </source>
</evidence>
<keyword evidence="2" id="KW-1185">Reference proteome</keyword>
<dbReference type="EMBL" id="JAGTTL010000010">
    <property type="protein sequence ID" value="KAK6317090.1"/>
    <property type="molecule type" value="Genomic_DNA"/>
</dbReference>
<dbReference type="AlphaFoldDB" id="A0AAN8QUH5"/>
<proteinExistence type="predicted"/>
<evidence type="ECO:0000313" key="2">
    <source>
        <dbReference type="Proteomes" id="UP001356427"/>
    </source>
</evidence>
<organism evidence="1 2">
    <name type="scientific">Coregonus suidteri</name>
    <dbReference type="NCBI Taxonomy" id="861788"/>
    <lineage>
        <taxon>Eukaryota</taxon>
        <taxon>Metazoa</taxon>
        <taxon>Chordata</taxon>
        <taxon>Craniata</taxon>
        <taxon>Vertebrata</taxon>
        <taxon>Euteleostomi</taxon>
        <taxon>Actinopterygii</taxon>
        <taxon>Neopterygii</taxon>
        <taxon>Teleostei</taxon>
        <taxon>Protacanthopterygii</taxon>
        <taxon>Salmoniformes</taxon>
        <taxon>Salmonidae</taxon>
        <taxon>Coregoninae</taxon>
        <taxon>Coregonus</taxon>
    </lineage>
</organism>
<dbReference type="GO" id="GO:0031053">
    <property type="term" value="P:primary miRNA processing"/>
    <property type="evidence" value="ECO:0007669"/>
    <property type="project" value="TreeGrafter"/>
</dbReference>
<name>A0AAN8QUH5_9TELE</name>